<dbReference type="InterPro" id="IPR045229">
    <property type="entry name" value="TPP_enz"/>
</dbReference>
<keyword evidence="14" id="KW-1185">Reference proteome</keyword>
<evidence type="ECO:0000256" key="2">
    <source>
        <dbReference type="ARBA" id="ARBA00005025"/>
    </source>
</evidence>
<keyword evidence="7 9" id="KW-0100">Branched-chain amino acid biosynthesis</keyword>
<comment type="catalytic activity">
    <reaction evidence="8 9">
        <text>2 pyruvate + H(+) = (2S)-2-acetolactate + CO2</text>
        <dbReference type="Rhea" id="RHEA:25249"/>
        <dbReference type="ChEBI" id="CHEBI:15361"/>
        <dbReference type="ChEBI" id="CHEBI:15378"/>
        <dbReference type="ChEBI" id="CHEBI:16526"/>
        <dbReference type="ChEBI" id="CHEBI:58476"/>
        <dbReference type="EC" id="2.2.1.6"/>
    </reaction>
</comment>
<dbReference type="GO" id="GO:0000287">
    <property type="term" value="F:magnesium ion binding"/>
    <property type="evidence" value="ECO:0007669"/>
    <property type="project" value="UniProtKB-UniRule"/>
</dbReference>
<dbReference type="FunFam" id="3.40.50.970:FF:000007">
    <property type="entry name" value="Acetolactate synthase"/>
    <property type="match status" value="1"/>
</dbReference>
<dbReference type="InterPro" id="IPR012000">
    <property type="entry name" value="Thiamin_PyroP_enz_cen_dom"/>
</dbReference>
<dbReference type="InterPro" id="IPR029035">
    <property type="entry name" value="DHS-like_NAD/FAD-binding_dom"/>
</dbReference>
<accession>A0A926IDD0</accession>
<keyword evidence="9" id="KW-0460">Magnesium</keyword>
<comment type="pathway">
    <text evidence="1 9">Amino-acid biosynthesis; L-isoleucine biosynthesis; L-isoleucine from 2-oxobutanoate: step 1/4.</text>
</comment>
<dbReference type="InterPro" id="IPR012846">
    <property type="entry name" value="Acetolactate_synth_lsu"/>
</dbReference>
<comment type="caution">
    <text evidence="13">The sequence shown here is derived from an EMBL/GenBank/DDBJ whole genome shotgun (WGS) entry which is preliminary data.</text>
</comment>
<sequence length="535" mass="58816">MKLSDVLVRCLMEEQVDTVFGYPGAAILSVYESLRASSIHHVLVRQEQAAVHSASGYARTTGKVGVCIATSGPGATNLVTGIATAYMDSIPIVIFTGQVKSSLIGRDVFQEVDITGCTEPFIKHSYLLQNPKDFPRIVKEAFYIARTGRPGPVLIDLPMDFQDVQIDFNYPKKVDIPGYKPTIKGHIGQIKRAIKLLLNSKRPLICTGGGVHLGQAKEELAYMIEKSHIPMVHTLMGTGTLDTYSPYNLGMIGSHGYYHANWALKHADTILFIGARIADRAVANAGILDEKANIIHIDIDPAEIGKMTAAHIPVVGDVKEVLRVMNELIKTSETKEWIETILNHKKKTADIKYEHSINPKTVIKTLSNLLDDEAIITADVGQNQFWTMRNMEIKGNRQILCSGGFGTMGYSLPACIGAAIGNKSRKVVGVFGDGSFQMSFFELGTLVQEHVNPIMILFNNSGLGMVREIQRKLETKEYGVGLPKNPDFAAIVRAYGIEAYRIDDPDKVEQILKQAIASGKPQFLEFIVSDKESTL</sequence>
<dbReference type="Proteomes" id="UP000655830">
    <property type="component" value="Unassembled WGS sequence"/>
</dbReference>
<feature type="domain" description="Thiamine pyrophosphate enzyme central" evidence="10">
    <location>
        <begin position="190"/>
        <end position="323"/>
    </location>
</feature>
<evidence type="ECO:0000259" key="11">
    <source>
        <dbReference type="Pfam" id="PF02775"/>
    </source>
</evidence>
<dbReference type="FunFam" id="3.40.50.1220:FF:000008">
    <property type="entry name" value="Acetolactate synthase"/>
    <property type="match status" value="1"/>
</dbReference>
<dbReference type="InterPro" id="IPR011766">
    <property type="entry name" value="TPP_enzyme_TPP-bd"/>
</dbReference>
<comment type="cofactor">
    <cofactor evidence="9">
        <name>thiamine diphosphate</name>
        <dbReference type="ChEBI" id="CHEBI:58937"/>
    </cofactor>
    <text evidence="9">Binds 1 thiamine pyrophosphate per subunit.</text>
</comment>
<proteinExistence type="inferred from homology"/>
<keyword evidence="9" id="KW-0479">Metal-binding</keyword>
<dbReference type="EMBL" id="JACRSY010000003">
    <property type="protein sequence ID" value="MBC8578436.1"/>
    <property type="molecule type" value="Genomic_DNA"/>
</dbReference>
<dbReference type="Pfam" id="PF02776">
    <property type="entry name" value="TPP_enzyme_N"/>
    <property type="match status" value="1"/>
</dbReference>
<dbReference type="GO" id="GO:0003984">
    <property type="term" value="F:acetolactate synthase activity"/>
    <property type="evidence" value="ECO:0007669"/>
    <property type="project" value="UniProtKB-EC"/>
</dbReference>
<dbReference type="Pfam" id="PF00205">
    <property type="entry name" value="TPP_enzyme_M"/>
    <property type="match status" value="1"/>
</dbReference>
<dbReference type="EC" id="2.2.1.6" evidence="4 9"/>
<evidence type="ECO:0000313" key="14">
    <source>
        <dbReference type="Proteomes" id="UP000655830"/>
    </source>
</evidence>
<dbReference type="GO" id="GO:0005948">
    <property type="term" value="C:acetolactate synthase complex"/>
    <property type="evidence" value="ECO:0007669"/>
    <property type="project" value="TreeGrafter"/>
</dbReference>
<evidence type="ECO:0000256" key="5">
    <source>
        <dbReference type="ARBA" id="ARBA00022605"/>
    </source>
</evidence>
<keyword evidence="6 9" id="KW-0786">Thiamine pyrophosphate</keyword>
<dbReference type="GO" id="GO:0030976">
    <property type="term" value="F:thiamine pyrophosphate binding"/>
    <property type="evidence" value="ECO:0007669"/>
    <property type="project" value="UniProtKB-UniRule"/>
</dbReference>
<gene>
    <name evidence="13" type="primary">ilvB</name>
    <name evidence="13" type="ORF">H8718_02670</name>
</gene>
<comment type="cofactor">
    <cofactor evidence="9">
        <name>Mg(2+)</name>
        <dbReference type="ChEBI" id="CHEBI:18420"/>
    </cofactor>
    <text evidence="9">Binds 1 Mg(2+) ion per subunit.</text>
</comment>
<dbReference type="GO" id="GO:0009097">
    <property type="term" value="P:isoleucine biosynthetic process"/>
    <property type="evidence" value="ECO:0007669"/>
    <property type="project" value="TreeGrafter"/>
</dbReference>
<dbReference type="PANTHER" id="PTHR18968:SF13">
    <property type="entry name" value="ACETOLACTATE SYNTHASE CATALYTIC SUBUNIT, MITOCHONDRIAL"/>
    <property type="match status" value="1"/>
</dbReference>
<evidence type="ECO:0000313" key="13">
    <source>
        <dbReference type="EMBL" id="MBC8578436.1"/>
    </source>
</evidence>
<evidence type="ECO:0000256" key="8">
    <source>
        <dbReference type="ARBA" id="ARBA00048670"/>
    </source>
</evidence>
<dbReference type="GO" id="GO:0050660">
    <property type="term" value="F:flavin adenine dinucleotide binding"/>
    <property type="evidence" value="ECO:0007669"/>
    <property type="project" value="InterPro"/>
</dbReference>
<dbReference type="SUPFAM" id="SSF52467">
    <property type="entry name" value="DHS-like NAD/FAD-binding domain"/>
    <property type="match status" value="1"/>
</dbReference>
<dbReference type="RefSeq" id="WP_249331408.1">
    <property type="nucleotide sequence ID" value="NZ_JACRSY010000003.1"/>
</dbReference>
<evidence type="ECO:0000256" key="9">
    <source>
        <dbReference type="RuleBase" id="RU003591"/>
    </source>
</evidence>
<comment type="similarity">
    <text evidence="3 9">Belongs to the TPP enzyme family.</text>
</comment>
<name>A0A926IDD0_9FIRM</name>
<dbReference type="SUPFAM" id="SSF52518">
    <property type="entry name" value="Thiamin diphosphate-binding fold (THDP-binding)"/>
    <property type="match status" value="2"/>
</dbReference>
<dbReference type="PANTHER" id="PTHR18968">
    <property type="entry name" value="THIAMINE PYROPHOSPHATE ENZYMES"/>
    <property type="match status" value="1"/>
</dbReference>
<dbReference type="GO" id="GO:0009099">
    <property type="term" value="P:L-valine biosynthetic process"/>
    <property type="evidence" value="ECO:0007669"/>
    <property type="project" value="TreeGrafter"/>
</dbReference>
<evidence type="ECO:0000256" key="7">
    <source>
        <dbReference type="ARBA" id="ARBA00023304"/>
    </source>
</evidence>
<evidence type="ECO:0000256" key="4">
    <source>
        <dbReference type="ARBA" id="ARBA00013145"/>
    </source>
</evidence>
<dbReference type="CDD" id="cd07035">
    <property type="entry name" value="TPP_PYR_POX_like"/>
    <property type="match status" value="1"/>
</dbReference>
<evidence type="ECO:0000256" key="1">
    <source>
        <dbReference type="ARBA" id="ARBA00004974"/>
    </source>
</evidence>
<comment type="pathway">
    <text evidence="2 9">Amino-acid biosynthesis; L-valine biosynthesis; L-valine from pyruvate: step 1/4.</text>
</comment>
<dbReference type="Pfam" id="PF02775">
    <property type="entry name" value="TPP_enzyme_C"/>
    <property type="match status" value="1"/>
</dbReference>
<dbReference type="NCBIfam" id="TIGR00118">
    <property type="entry name" value="acolac_lg"/>
    <property type="match status" value="1"/>
</dbReference>
<evidence type="ECO:0000256" key="6">
    <source>
        <dbReference type="ARBA" id="ARBA00023052"/>
    </source>
</evidence>
<dbReference type="AlphaFoldDB" id="A0A926IDD0"/>
<keyword evidence="9 13" id="KW-0808">Transferase</keyword>
<evidence type="ECO:0000259" key="10">
    <source>
        <dbReference type="Pfam" id="PF00205"/>
    </source>
</evidence>
<evidence type="ECO:0000259" key="12">
    <source>
        <dbReference type="Pfam" id="PF02776"/>
    </source>
</evidence>
<reference evidence="13" key="1">
    <citation type="submission" date="2020-08" db="EMBL/GenBank/DDBJ databases">
        <title>Genome public.</title>
        <authorList>
            <person name="Liu C."/>
            <person name="Sun Q."/>
        </authorList>
    </citation>
    <scope>NUCLEOTIDE SEQUENCE</scope>
    <source>
        <strain evidence="13">NSJ-12</strain>
    </source>
</reference>
<dbReference type="Gene3D" id="3.40.50.1220">
    <property type="entry name" value="TPP-binding domain"/>
    <property type="match status" value="1"/>
</dbReference>
<dbReference type="Gene3D" id="3.40.50.970">
    <property type="match status" value="2"/>
</dbReference>
<dbReference type="InterPro" id="IPR029061">
    <property type="entry name" value="THDP-binding"/>
</dbReference>
<protein>
    <recommendedName>
        <fullName evidence="4 9">Acetolactate synthase</fullName>
        <ecNumber evidence="4 9">2.2.1.6</ecNumber>
    </recommendedName>
</protein>
<dbReference type="InterPro" id="IPR012001">
    <property type="entry name" value="Thiamin_PyroP_enz_TPP-bd_dom"/>
</dbReference>
<keyword evidence="5 9" id="KW-0028">Amino-acid biosynthesis</keyword>
<feature type="domain" description="Thiamine pyrophosphate enzyme N-terminal TPP-binding" evidence="12">
    <location>
        <begin position="1"/>
        <end position="114"/>
    </location>
</feature>
<organism evidence="13 14">
    <name type="scientific">Zhenhengia yiwuensis</name>
    <dbReference type="NCBI Taxonomy" id="2763666"/>
    <lineage>
        <taxon>Bacteria</taxon>
        <taxon>Bacillati</taxon>
        <taxon>Bacillota</taxon>
        <taxon>Clostridia</taxon>
        <taxon>Lachnospirales</taxon>
        <taxon>Lachnospiraceae</taxon>
        <taxon>Zhenhengia</taxon>
    </lineage>
</organism>
<feature type="domain" description="Thiamine pyrophosphate enzyme TPP-binding" evidence="11">
    <location>
        <begin position="379"/>
        <end position="525"/>
    </location>
</feature>
<evidence type="ECO:0000256" key="3">
    <source>
        <dbReference type="ARBA" id="ARBA00007812"/>
    </source>
</evidence>